<dbReference type="AlphaFoldDB" id="K4IGC7"/>
<evidence type="ECO:0008006" key="4">
    <source>
        <dbReference type="Google" id="ProtNLM"/>
    </source>
</evidence>
<evidence type="ECO:0000256" key="1">
    <source>
        <dbReference type="SAM" id="Phobius"/>
    </source>
</evidence>
<keyword evidence="3" id="KW-1185">Reference proteome</keyword>
<feature type="transmembrane region" description="Helical" evidence="1">
    <location>
        <begin position="101"/>
        <end position="122"/>
    </location>
</feature>
<feature type="transmembrane region" description="Helical" evidence="1">
    <location>
        <begin position="27"/>
        <end position="47"/>
    </location>
</feature>
<dbReference type="KEGG" id="ptq:P700755_002677"/>
<evidence type="ECO:0000313" key="2">
    <source>
        <dbReference type="EMBL" id="AFU69419.1"/>
    </source>
</evidence>
<organism evidence="2 3">
    <name type="scientific">Psychroflexus torquis (strain ATCC 700755 / CIP 106069 / ACAM 623)</name>
    <dbReference type="NCBI Taxonomy" id="313595"/>
    <lineage>
        <taxon>Bacteria</taxon>
        <taxon>Pseudomonadati</taxon>
        <taxon>Bacteroidota</taxon>
        <taxon>Flavobacteriia</taxon>
        <taxon>Flavobacteriales</taxon>
        <taxon>Flavobacteriaceae</taxon>
        <taxon>Psychroflexus</taxon>
    </lineage>
</organism>
<reference evidence="2" key="1">
    <citation type="submission" date="2006-03" db="EMBL/GenBank/DDBJ databases">
        <authorList>
            <person name="Bowman J."/>
            <person name="Ferriera S."/>
            <person name="Johnson J."/>
            <person name="Kravitz S."/>
            <person name="Halpern A."/>
            <person name="Remington K."/>
            <person name="Beeson K."/>
            <person name="Tran B."/>
            <person name="Rogers Y.-H."/>
            <person name="Friedman R."/>
            <person name="Venter J.C."/>
        </authorList>
    </citation>
    <scope>NUCLEOTIDE SEQUENCE [LARGE SCALE GENOMIC DNA]</scope>
    <source>
        <strain evidence="2">ATCC 700755</strain>
    </source>
</reference>
<evidence type="ECO:0000313" key="3">
    <source>
        <dbReference type="Proteomes" id="UP000008514"/>
    </source>
</evidence>
<keyword evidence="1" id="KW-0812">Transmembrane</keyword>
<name>K4IGC7_PSYTT</name>
<keyword evidence="1" id="KW-0472">Membrane</keyword>
<accession>K4IGC7</accession>
<dbReference type="HOGENOM" id="CLU_1420413_0_0_10"/>
<reference evidence="2" key="2">
    <citation type="submission" date="2012-09" db="EMBL/GenBank/DDBJ databases">
        <title>The complete sequence of Psychroflexus torquis an extreme psychrophile from sea-ice that is stimulated by light.</title>
        <authorList>
            <person name="Feng S."/>
            <person name="Powell S.M."/>
            <person name="Bowman J.P."/>
        </authorList>
    </citation>
    <scope>NUCLEOTIDE SEQUENCE [LARGE SCALE GENOMIC DNA]</scope>
    <source>
        <strain evidence="2">ATCC 700755</strain>
    </source>
</reference>
<gene>
    <name evidence="2" type="ordered locus">P700755_002677</name>
</gene>
<keyword evidence="1" id="KW-1133">Transmembrane helix</keyword>
<sequence length="191" mass="22591">MKTIIRLTILLTLFFIFYIVYKRFDSYIMLPIITFILIFMNAYDFFTLRINLKTGKAIRLGEDSSAKWSMIIGVVGGLVFFILGFRSNYNDFAYCGINSTSYLGLFFISMGLTVNENFSILLNDKYLKYKDFWVNPEVRYKKIRQIIIEKDKITITTKRDNIDYEISNGNQRLKLIDFLRPRLEEKLIVNE</sequence>
<feature type="transmembrane region" description="Helical" evidence="1">
    <location>
        <begin position="68"/>
        <end position="89"/>
    </location>
</feature>
<dbReference type="EMBL" id="CP003879">
    <property type="protein sequence ID" value="AFU69419.1"/>
    <property type="molecule type" value="Genomic_DNA"/>
</dbReference>
<dbReference type="RefSeq" id="WP_015024982.1">
    <property type="nucleotide sequence ID" value="NC_018721.1"/>
</dbReference>
<feature type="transmembrane region" description="Helical" evidence="1">
    <location>
        <begin position="5"/>
        <end position="21"/>
    </location>
</feature>
<dbReference type="Proteomes" id="UP000008514">
    <property type="component" value="Chromosome"/>
</dbReference>
<proteinExistence type="predicted"/>
<protein>
    <recommendedName>
        <fullName evidence="4">DUF5673 domain-containing protein</fullName>
    </recommendedName>
</protein>